<sequence length="81" mass="9841">MYDTYSSLKEFIDDLKAVGEIEFEYNDKHYSLLYYDKIYICEYNKPETEEEYDTIEEFLNNYKIDGISIKDLATRIKVIFH</sequence>
<reference evidence="1" key="1">
    <citation type="journal article" date="2020" name="mSystems">
        <title>Genome- and Community-Level Interaction Insights into Carbon Utilization and Element Cycling Functions of Hydrothermarchaeota in Hydrothermal Sediment.</title>
        <authorList>
            <person name="Zhou Z."/>
            <person name="Liu Y."/>
            <person name="Xu W."/>
            <person name="Pan J."/>
            <person name="Luo Z.H."/>
            <person name="Li M."/>
        </authorList>
    </citation>
    <scope>NUCLEOTIDE SEQUENCE [LARGE SCALE GENOMIC DNA]</scope>
    <source>
        <strain evidence="1">SpSt-102</strain>
    </source>
</reference>
<accession>A0A7C5Z683</accession>
<gene>
    <name evidence="1" type="ORF">ENL71_01580</name>
</gene>
<organism evidence="1">
    <name type="scientific">Caldicellulosiruptor owensensis</name>
    <dbReference type="NCBI Taxonomy" id="55205"/>
    <lineage>
        <taxon>Bacteria</taxon>
        <taxon>Bacillati</taxon>
        <taxon>Bacillota</taxon>
        <taxon>Bacillota incertae sedis</taxon>
        <taxon>Caldicellulosiruptorales</taxon>
        <taxon>Caldicellulosiruptoraceae</taxon>
        <taxon>Caldicellulosiruptor</taxon>
    </lineage>
</organism>
<proteinExistence type="predicted"/>
<evidence type="ECO:0000313" key="1">
    <source>
        <dbReference type="EMBL" id="HHS01221.1"/>
    </source>
</evidence>
<protein>
    <submittedName>
        <fullName evidence="1">Uncharacterized protein</fullName>
    </submittedName>
</protein>
<dbReference type="EMBL" id="DRUZ01000023">
    <property type="protein sequence ID" value="HHS01221.1"/>
    <property type="molecule type" value="Genomic_DNA"/>
</dbReference>
<dbReference type="AlphaFoldDB" id="A0A7C5Z683"/>
<name>A0A7C5Z683_9FIRM</name>
<comment type="caution">
    <text evidence="1">The sequence shown here is derived from an EMBL/GenBank/DDBJ whole genome shotgun (WGS) entry which is preliminary data.</text>
</comment>